<accession>A0A087DNF7</accession>
<dbReference type="InterPro" id="IPR011990">
    <property type="entry name" value="TPR-like_helical_dom_sf"/>
</dbReference>
<dbReference type="Gene3D" id="1.25.40.10">
    <property type="entry name" value="Tetratricopeptide repeat domain"/>
    <property type="match status" value="2"/>
</dbReference>
<dbReference type="SMART" id="SM00671">
    <property type="entry name" value="SEL1"/>
    <property type="match status" value="2"/>
</dbReference>
<dbReference type="AlphaFoldDB" id="A0A087DNF7"/>
<feature type="transmembrane region" description="Helical" evidence="2">
    <location>
        <begin position="333"/>
        <end position="353"/>
    </location>
</feature>
<keyword evidence="2" id="KW-0812">Transmembrane</keyword>
<dbReference type="eggNOG" id="COG0790">
    <property type="taxonomic scope" value="Bacteria"/>
</dbReference>
<dbReference type="SUPFAM" id="SSF81901">
    <property type="entry name" value="HCP-like"/>
    <property type="match status" value="1"/>
</dbReference>
<evidence type="ECO:0000313" key="3">
    <source>
        <dbReference type="EMBL" id="KFI97057.1"/>
    </source>
</evidence>
<evidence type="ECO:0000256" key="1">
    <source>
        <dbReference type="SAM" id="MobiDB-lite"/>
    </source>
</evidence>
<reference evidence="3 4" key="1">
    <citation type="submission" date="2014-03" db="EMBL/GenBank/DDBJ databases">
        <title>Genomics of Bifidobacteria.</title>
        <authorList>
            <person name="Ventura M."/>
            <person name="Milani C."/>
            <person name="Lugli G.A."/>
        </authorList>
    </citation>
    <scope>NUCLEOTIDE SEQUENCE [LARGE SCALE GENOMIC DNA]</scope>
    <source>
        <strain evidence="3 4">DSM 23968</strain>
    </source>
</reference>
<feature type="compositionally biased region" description="Low complexity" evidence="1">
    <location>
        <begin position="289"/>
        <end position="324"/>
    </location>
</feature>
<feature type="compositionally biased region" description="Gly residues" evidence="1">
    <location>
        <begin position="257"/>
        <end position="267"/>
    </location>
</feature>
<comment type="caution">
    <text evidence="3">The sequence shown here is derived from an EMBL/GenBank/DDBJ whole genome shotgun (WGS) entry which is preliminary data.</text>
</comment>
<organism evidence="3 4">
    <name type="scientific">Bifidobacterium stellenboschense</name>
    <dbReference type="NCBI Taxonomy" id="762211"/>
    <lineage>
        <taxon>Bacteria</taxon>
        <taxon>Bacillati</taxon>
        <taxon>Actinomycetota</taxon>
        <taxon>Actinomycetes</taxon>
        <taxon>Bifidobacteriales</taxon>
        <taxon>Bifidobacteriaceae</taxon>
        <taxon>Bifidobacterium</taxon>
    </lineage>
</organism>
<keyword evidence="4" id="KW-1185">Reference proteome</keyword>
<dbReference type="STRING" id="762211.BSTEL_1968"/>
<gene>
    <name evidence="3" type="ORF">BSTEL_1968</name>
</gene>
<sequence length="394" mass="41819">MLSPAEWPHDMNMIQRRAQNGNKYAQWQMSRAFHDGDGVPKNYDLALFWCRKSAENGFLDAMEDLGDPRMYHTLSPSETRQWSEKAMQAELNVKAVGPMTTVGGTGEAKSYGTDPTPYLKDIRMAEKMAESDDPEQFLTAMYMLQGPAEQGVARAEYALGMGCLHAMGMAFTRDQARRLQSLDIKTGLYSASHWLSLASKHGHGTAAVMLGDLNAQGTMDHGEPNMHVAAAMYARAQANGYPLEDKQQAVLDRYGKKGGGASGGSSTHGGSTANPSAKQSVPMPPRPAAPAGGAAPQPSNWQPGQPWAPGQTPQPGQAAPAAKNAAPAKQSGLGRVLVVLGIVLAVLWVVLLLFGGAKLWMLVLAVVLIVAGKVVSNKGNGGNGNNGSDGRQSQ</sequence>
<keyword evidence="2" id="KW-1133">Transmembrane helix</keyword>
<name>A0A087DNF7_9BIFI</name>
<dbReference type="Proteomes" id="UP000029004">
    <property type="component" value="Unassembled WGS sequence"/>
</dbReference>
<protein>
    <submittedName>
        <fullName evidence="3">TPR repeat protein, SEL1 subfamily</fullName>
    </submittedName>
</protein>
<dbReference type="EMBL" id="JGZP01000014">
    <property type="protein sequence ID" value="KFI97057.1"/>
    <property type="molecule type" value="Genomic_DNA"/>
</dbReference>
<feature type="region of interest" description="Disordered" evidence="1">
    <location>
        <begin position="254"/>
        <end position="324"/>
    </location>
</feature>
<evidence type="ECO:0000313" key="4">
    <source>
        <dbReference type="Proteomes" id="UP000029004"/>
    </source>
</evidence>
<dbReference type="Pfam" id="PF08238">
    <property type="entry name" value="Sel1"/>
    <property type="match status" value="1"/>
</dbReference>
<evidence type="ECO:0000256" key="2">
    <source>
        <dbReference type="SAM" id="Phobius"/>
    </source>
</evidence>
<proteinExistence type="predicted"/>
<feature type="transmembrane region" description="Helical" evidence="2">
    <location>
        <begin position="359"/>
        <end position="376"/>
    </location>
</feature>
<keyword evidence="2" id="KW-0472">Membrane</keyword>
<dbReference type="InterPro" id="IPR006597">
    <property type="entry name" value="Sel1-like"/>
</dbReference>